<reference evidence="1 2" key="1">
    <citation type="journal article" date="2014" name="Nature">
        <title>An environmental bacterial taxon with a large and distinct metabolic repertoire.</title>
        <authorList>
            <person name="Wilson M.C."/>
            <person name="Mori T."/>
            <person name="Ruckert C."/>
            <person name="Uria A.R."/>
            <person name="Helf M.J."/>
            <person name="Takada K."/>
            <person name="Gernert C."/>
            <person name="Steffens U.A."/>
            <person name="Heycke N."/>
            <person name="Schmitt S."/>
            <person name="Rinke C."/>
            <person name="Helfrich E.J."/>
            <person name="Brachmann A.O."/>
            <person name="Gurgui C."/>
            <person name="Wakimoto T."/>
            <person name="Kracht M."/>
            <person name="Crusemann M."/>
            <person name="Hentschel U."/>
            <person name="Abe I."/>
            <person name="Matsunaga S."/>
            <person name="Kalinowski J."/>
            <person name="Takeyama H."/>
            <person name="Piel J."/>
        </authorList>
    </citation>
    <scope>NUCLEOTIDE SEQUENCE [LARGE SCALE GENOMIC DNA]</scope>
    <source>
        <strain evidence="2">TSY1</strain>
    </source>
</reference>
<sequence length="107" mass="11728">MKTIELCPQGMSLSGDETGLLEHASTCEICQAQVRLLKPACTYPALGFLVSITLGEPVSLPELIAHLDRCLACRLERLGFESLDEHMVVPRAAWLSRMTRSAIACLE</sequence>
<name>W4LHN6_ENTF1</name>
<dbReference type="Proteomes" id="UP000019141">
    <property type="component" value="Unassembled WGS sequence"/>
</dbReference>
<accession>W4LHN6</accession>
<protein>
    <submittedName>
        <fullName evidence="1">Uncharacterized protein</fullName>
    </submittedName>
</protein>
<evidence type="ECO:0000313" key="2">
    <source>
        <dbReference type="Proteomes" id="UP000019141"/>
    </source>
</evidence>
<evidence type="ECO:0000313" key="1">
    <source>
        <dbReference type="EMBL" id="ETW97497.1"/>
    </source>
</evidence>
<gene>
    <name evidence="1" type="ORF">ETSY1_22450</name>
</gene>
<proteinExistence type="predicted"/>
<dbReference type="AlphaFoldDB" id="W4LHN6"/>
<organism evidence="1 2">
    <name type="scientific">Entotheonella factor</name>
    <dbReference type="NCBI Taxonomy" id="1429438"/>
    <lineage>
        <taxon>Bacteria</taxon>
        <taxon>Pseudomonadati</taxon>
        <taxon>Nitrospinota/Tectimicrobiota group</taxon>
        <taxon>Candidatus Tectimicrobiota</taxon>
        <taxon>Candidatus Entotheonellia</taxon>
        <taxon>Candidatus Entotheonellales</taxon>
        <taxon>Candidatus Entotheonellaceae</taxon>
        <taxon>Candidatus Entotheonella</taxon>
    </lineage>
</organism>
<keyword evidence="2" id="KW-1185">Reference proteome</keyword>
<dbReference type="HOGENOM" id="CLU_2205211_0_0_7"/>
<comment type="caution">
    <text evidence="1">The sequence shown here is derived from an EMBL/GenBank/DDBJ whole genome shotgun (WGS) entry which is preliminary data.</text>
</comment>
<dbReference type="EMBL" id="AZHW01000657">
    <property type="protein sequence ID" value="ETW97497.1"/>
    <property type="molecule type" value="Genomic_DNA"/>
</dbReference>